<organism evidence="2 3">
    <name type="scientific">Pleomassaria siparia CBS 279.74</name>
    <dbReference type="NCBI Taxonomy" id="1314801"/>
    <lineage>
        <taxon>Eukaryota</taxon>
        <taxon>Fungi</taxon>
        <taxon>Dikarya</taxon>
        <taxon>Ascomycota</taxon>
        <taxon>Pezizomycotina</taxon>
        <taxon>Dothideomycetes</taxon>
        <taxon>Pleosporomycetidae</taxon>
        <taxon>Pleosporales</taxon>
        <taxon>Pleomassariaceae</taxon>
        <taxon>Pleomassaria</taxon>
    </lineage>
</organism>
<protein>
    <submittedName>
        <fullName evidence="2">Uncharacterized protein</fullName>
    </submittedName>
</protein>
<reference evidence="2" key="1">
    <citation type="journal article" date="2020" name="Stud. Mycol.">
        <title>101 Dothideomycetes genomes: a test case for predicting lifestyles and emergence of pathogens.</title>
        <authorList>
            <person name="Haridas S."/>
            <person name="Albert R."/>
            <person name="Binder M."/>
            <person name="Bloem J."/>
            <person name="Labutti K."/>
            <person name="Salamov A."/>
            <person name="Andreopoulos B."/>
            <person name="Baker S."/>
            <person name="Barry K."/>
            <person name="Bills G."/>
            <person name="Bluhm B."/>
            <person name="Cannon C."/>
            <person name="Castanera R."/>
            <person name="Culley D."/>
            <person name="Daum C."/>
            <person name="Ezra D."/>
            <person name="Gonzalez J."/>
            <person name="Henrissat B."/>
            <person name="Kuo A."/>
            <person name="Liang C."/>
            <person name="Lipzen A."/>
            <person name="Lutzoni F."/>
            <person name="Magnuson J."/>
            <person name="Mondo S."/>
            <person name="Nolan M."/>
            <person name="Ohm R."/>
            <person name="Pangilinan J."/>
            <person name="Park H.-J."/>
            <person name="Ramirez L."/>
            <person name="Alfaro M."/>
            <person name="Sun H."/>
            <person name="Tritt A."/>
            <person name="Yoshinaga Y."/>
            <person name="Zwiers L.-H."/>
            <person name="Turgeon B."/>
            <person name="Goodwin S."/>
            <person name="Spatafora J."/>
            <person name="Crous P."/>
            <person name="Grigoriev I."/>
        </authorList>
    </citation>
    <scope>NUCLEOTIDE SEQUENCE</scope>
    <source>
        <strain evidence="2">CBS 279.74</strain>
    </source>
</reference>
<proteinExistence type="predicted"/>
<evidence type="ECO:0000313" key="2">
    <source>
        <dbReference type="EMBL" id="KAF2712476.1"/>
    </source>
</evidence>
<gene>
    <name evidence="2" type="ORF">K504DRAFT_464565</name>
</gene>
<dbReference type="OrthoDB" id="498204at2759"/>
<sequence>MSSFKRLAIRTKKSLSGIYSSIGDGDQKSHQQEVAAGRPLTTTSPVPEAPNIEGFRTFGDGSPAPGKDSPSKRKRLLGSLRSVGSMRSLRSSFTKPDEEPSAIPEV</sequence>
<evidence type="ECO:0000256" key="1">
    <source>
        <dbReference type="SAM" id="MobiDB-lite"/>
    </source>
</evidence>
<feature type="region of interest" description="Disordered" evidence="1">
    <location>
        <begin position="16"/>
        <end position="106"/>
    </location>
</feature>
<dbReference type="Proteomes" id="UP000799428">
    <property type="component" value="Unassembled WGS sequence"/>
</dbReference>
<accession>A0A6G1KHU2</accession>
<dbReference type="AlphaFoldDB" id="A0A6G1KHU2"/>
<dbReference type="EMBL" id="MU005766">
    <property type="protein sequence ID" value="KAF2712476.1"/>
    <property type="molecule type" value="Genomic_DNA"/>
</dbReference>
<name>A0A6G1KHU2_9PLEO</name>
<keyword evidence="3" id="KW-1185">Reference proteome</keyword>
<evidence type="ECO:0000313" key="3">
    <source>
        <dbReference type="Proteomes" id="UP000799428"/>
    </source>
</evidence>